<dbReference type="AlphaFoldDB" id="M4BI87"/>
<keyword evidence="2" id="KW-1185">Reference proteome</keyword>
<protein>
    <submittedName>
        <fullName evidence="1">Uncharacterized protein</fullName>
    </submittedName>
</protein>
<dbReference type="HOGENOM" id="CLU_2946545_0_0_1"/>
<evidence type="ECO:0000313" key="2">
    <source>
        <dbReference type="Proteomes" id="UP000011713"/>
    </source>
</evidence>
<dbReference type="VEuPathDB" id="FungiDB:HpaG806113"/>
<accession>M4BI87</accession>
<organism evidence="1 2">
    <name type="scientific">Hyaloperonospora arabidopsidis (strain Emoy2)</name>
    <name type="common">Downy mildew agent</name>
    <name type="synonym">Peronospora arabidopsidis</name>
    <dbReference type="NCBI Taxonomy" id="559515"/>
    <lineage>
        <taxon>Eukaryota</taxon>
        <taxon>Sar</taxon>
        <taxon>Stramenopiles</taxon>
        <taxon>Oomycota</taxon>
        <taxon>Peronosporomycetes</taxon>
        <taxon>Peronosporales</taxon>
        <taxon>Peronosporaceae</taxon>
        <taxon>Hyaloperonospora</taxon>
    </lineage>
</organism>
<dbReference type="EMBL" id="JH598287">
    <property type="status" value="NOT_ANNOTATED_CDS"/>
    <property type="molecule type" value="Genomic_DNA"/>
</dbReference>
<dbReference type="EnsemblProtists" id="HpaT806113">
    <property type="protein sequence ID" value="HpaP806113"/>
    <property type="gene ID" value="HpaG806113"/>
</dbReference>
<reference evidence="1" key="2">
    <citation type="submission" date="2015-06" db="UniProtKB">
        <authorList>
            <consortium name="EnsemblProtists"/>
        </authorList>
    </citation>
    <scope>IDENTIFICATION</scope>
    <source>
        <strain evidence="1">Emoy2</strain>
    </source>
</reference>
<proteinExistence type="predicted"/>
<name>M4BI87_HYAAE</name>
<evidence type="ECO:0000313" key="1">
    <source>
        <dbReference type="EnsemblProtists" id="HpaP806113"/>
    </source>
</evidence>
<reference evidence="2" key="1">
    <citation type="journal article" date="2010" name="Science">
        <title>Signatures of adaptation to obligate biotrophy in the Hyaloperonospora arabidopsidis genome.</title>
        <authorList>
            <person name="Baxter L."/>
            <person name="Tripathy S."/>
            <person name="Ishaque N."/>
            <person name="Boot N."/>
            <person name="Cabral A."/>
            <person name="Kemen E."/>
            <person name="Thines M."/>
            <person name="Ah-Fong A."/>
            <person name="Anderson R."/>
            <person name="Badejoko W."/>
            <person name="Bittner-Eddy P."/>
            <person name="Boore J.L."/>
            <person name="Chibucos M.C."/>
            <person name="Coates M."/>
            <person name="Dehal P."/>
            <person name="Delehaunty K."/>
            <person name="Dong S."/>
            <person name="Downton P."/>
            <person name="Dumas B."/>
            <person name="Fabro G."/>
            <person name="Fronick C."/>
            <person name="Fuerstenberg S.I."/>
            <person name="Fulton L."/>
            <person name="Gaulin E."/>
            <person name="Govers F."/>
            <person name="Hughes L."/>
            <person name="Humphray S."/>
            <person name="Jiang R.H."/>
            <person name="Judelson H."/>
            <person name="Kamoun S."/>
            <person name="Kyung K."/>
            <person name="Meijer H."/>
            <person name="Minx P."/>
            <person name="Morris P."/>
            <person name="Nelson J."/>
            <person name="Phuntumart V."/>
            <person name="Qutob D."/>
            <person name="Rehmany A."/>
            <person name="Rougon-Cardoso A."/>
            <person name="Ryden P."/>
            <person name="Torto-Alalibo T."/>
            <person name="Studholme D."/>
            <person name="Wang Y."/>
            <person name="Win J."/>
            <person name="Wood J."/>
            <person name="Clifton S.W."/>
            <person name="Rogers J."/>
            <person name="Van den Ackerveken G."/>
            <person name="Jones J.D."/>
            <person name="McDowell J.M."/>
            <person name="Beynon J."/>
            <person name="Tyler B.M."/>
        </authorList>
    </citation>
    <scope>NUCLEOTIDE SEQUENCE [LARGE SCALE GENOMIC DNA]</scope>
    <source>
        <strain evidence="2">Emoy2</strain>
    </source>
</reference>
<dbReference type="InParanoid" id="M4BI87"/>
<sequence>MATLESHNDYFFTSISVEERLRQTVGQPLASWIVAPAAATPEEVEGRRATESWPPKKTMRLYAGCIQNDA</sequence>
<dbReference type="Proteomes" id="UP000011713">
    <property type="component" value="Unassembled WGS sequence"/>
</dbReference>